<dbReference type="GO" id="GO:0046982">
    <property type="term" value="F:protein heterodimerization activity"/>
    <property type="evidence" value="ECO:0007669"/>
    <property type="project" value="EnsemblMetazoa"/>
</dbReference>
<dbReference type="GO" id="GO:0042335">
    <property type="term" value="P:cuticle development"/>
    <property type="evidence" value="ECO:0007669"/>
    <property type="project" value="EnsemblMetazoa"/>
</dbReference>
<dbReference type="OrthoDB" id="5952118at2759"/>
<reference evidence="2 3" key="1">
    <citation type="journal article" date="2007" name="Nature">
        <title>Evolution of genes and genomes on the Drosophila phylogeny.</title>
        <authorList>
            <consortium name="Drosophila 12 Genomes Consortium"/>
            <person name="Clark A.G."/>
            <person name="Eisen M.B."/>
            <person name="Smith D.R."/>
            <person name="Bergman C.M."/>
            <person name="Oliver B."/>
            <person name="Markow T.A."/>
            <person name="Kaufman T.C."/>
            <person name="Kellis M."/>
            <person name="Gelbart W."/>
            <person name="Iyer V.N."/>
            <person name="Pollard D.A."/>
            <person name="Sackton T.B."/>
            <person name="Larracuente A.M."/>
            <person name="Singh N.D."/>
            <person name="Abad J.P."/>
            <person name="Abt D.N."/>
            <person name="Adryan B."/>
            <person name="Aguade M."/>
            <person name="Akashi H."/>
            <person name="Anderson W.W."/>
            <person name="Aquadro C.F."/>
            <person name="Ardell D.H."/>
            <person name="Arguello R."/>
            <person name="Artieri C.G."/>
            <person name="Barbash D.A."/>
            <person name="Barker D."/>
            <person name="Barsanti P."/>
            <person name="Batterham P."/>
            <person name="Batzoglou S."/>
            <person name="Begun D."/>
            <person name="Bhutkar A."/>
            <person name="Blanco E."/>
            <person name="Bosak S.A."/>
            <person name="Bradley R.K."/>
            <person name="Brand A.D."/>
            <person name="Brent M.R."/>
            <person name="Brooks A.N."/>
            <person name="Brown R.H."/>
            <person name="Butlin R.K."/>
            <person name="Caggese C."/>
            <person name="Calvi B.R."/>
            <person name="Bernardo de Carvalho A."/>
            <person name="Caspi A."/>
            <person name="Castrezana S."/>
            <person name="Celniker S.E."/>
            <person name="Chang J.L."/>
            <person name="Chapple C."/>
            <person name="Chatterji S."/>
            <person name="Chinwalla A."/>
            <person name="Civetta A."/>
            <person name="Clifton S.W."/>
            <person name="Comeron J.M."/>
            <person name="Costello J.C."/>
            <person name="Coyne J.A."/>
            <person name="Daub J."/>
            <person name="David R.G."/>
            <person name="Delcher A.L."/>
            <person name="Delehaunty K."/>
            <person name="Do C.B."/>
            <person name="Ebling H."/>
            <person name="Edwards K."/>
            <person name="Eickbush T."/>
            <person name="Evans J.D."/>
            <person name="Filipski A."/>
            <person name="Findeiss S."/>
            <person name="Freyhult E."/>
            <person name="Fulton L."/>
            <person name="Fulton R."/>
            <person name="Garcia A.C."/>
            <person name="Gardiner A."/>
            <person name="Garfield D.A."/>
            <person name="Garvin B.E."/>
            <person name="Gibson G."/>
            <person name="Gilbert D."/>
            <person name="Gnerre S."/>
            <person name="Godfrey J."/>
            <person name="Good R."/>
            <person name="Gotea V."/>
            <person name="Gravely B."/>
            <person name="Greenberg A.J."/>
            <person name="Griffiths-Jones S."/>
            <person name="Gross S."/>
            <person name="Guigo R."/>
            <person name="Gustafson E.A."/>
            <person name="Haerty W."/>
            <person name="Hahn M.W."/>
            <person name="Halligan D.L."/>
            <person name="Halpern A.L."/>
            <person name="Halter G.M."/>
            <person name="Han M.V."/>
            <person name="Heger A."/>
            <person name="Hillier L."/>
            <person name="Hinrichs A.S."/>
            <person name="Holmes I."/>
            <person name="Hoskins R.A."/>
            <person name="Hubisz M.J."/>
            <person name="Hultmark D."/>
            <person name="Huntley M.A."/>
            <person name="Jaffe D.B."/>
            <person name="Jagadeeshan S."/>
            <person name="Jeck W.R."/>
            <person name="Johnson J."/>
            <person name="Jones C.D."/>
            <person name="Jordan W.C."/>
            <person name="Karpen G.H."/>
            <person name="Kataoka E."/>
            <person name="Keightley P.D."/>
            <person name="Kheradpour P."/>
            <person name="Kirkness E.F."/>
            <person name="Koerich L.B."/>
            <person name="Kristiansen K."/>
            <person name="Kudrna D."/>
            <person name="Kulathinal R.J."/>
            <person name="Kumar S."/>
            <person name="Kwok R."/>
            <person name="Lander E."/>
            <person name="Langley C.H."/>
            <person name="Lapoint R."/>
            <person name="Lazzaro B.P."/>
            <person name="Lee S.J."/>
            <person name="Levesque L."/>
            <person name="Li R."/>
            <person name="Lin C.F."/>
            <person name="Lin M.F."/>
            <person name="Lindblad-Toh K."/>
            <person name="Llopart A."/>
            <person name="Long M."/>
            <person name="Low L."/>
            <person name="Lozovsky E."/>
            <person name="Lu J."/>
            <person name="Luo M."/>
            <person name="Machado C.A."/>
            <person name="Makalowski W."/>
            <person name="Marzo M."/>
            <person name="Matsuda M."/>
            <person name="Matzkin L."/>
            <person name="McAllister B."/>
            <person name="McBride C.S."/>
            <person name="McKernan B."/>
            <person name="McKernan K."/>
            <person name="Mendez-Lago M."/>
            <person name="Minx P."/>
            <person name="Mollenhauer M.U."/>
            <person name="Montooth K."/>
            <person name="Mount S.M."/>
            <person name="Mu X."/>
            <person name="Myers E."/>
            <person name="Negre B."/>
            <person name="Newfeld S."/>
            <person name="Nielsen R."/>
            <person name="Noor M.A."/>
            <person name="O'Grady P."/>
            <person name="Pachter L."/>
            <person name="Papaceit M."/>
            <person name="Parisi M.J."/>
            <person name="Parisi M."/>
            <person name="Parts L."/>
            <person name="Pedersen J.S."/>
            <person name="Pesole G."/>
            <person name="Phillippy A.M."/>
            <person name="Ponting C.P."/>
            <person name="Pop M."/>
            <person name="Porcelli D."/>
            <person name="Powell J.R."/>
            <person name="Prohaska S."/>
            <person name="Pruitt K."/>
            <person name="Puig M."/>
            <person name="Quesneville H."/>
            <person name="Ram K.R."/>
            <person name="Rand D."/>
            <person name="Rasmussen M.D."/>
            <person name="Reed L.K."/>
            <person name="Reenan R."/>
            <person name="Reily A."/>
            <person name="Remington K.A."/>
            <person name="Rieger T.T."/>
            <person name="Ritchie M.G."/>
            <person name="Robin C."/>
            <person name="Rogers Y.H."/>
            <person name="Rohde C."/>
            <person name="Rozas J."/>
            <person name="Rubenfield M.J."/>
            <person name="Ruiz A."/>
            <person name="Russo S."/>
            <person name="Salzberg S.L."/>
            <person name="Sanchez-Gracia A."/>
            <person name="Saranga D.J."/>
            <person name="Sato H."/>
            <person name="Schaeffer S.W."/>
            <person name="Schatz M.C."/>
            <person name="Schlenke T."/>
            <person name="Schwartz R."/>
            <person name="Segarra C."/>
            <person name="Singh R.S."/>
            <person name="Sirot L."/>
            <person name="Sirota M."/>
            <person name="Sisneros N.B."/>
            <person name="Smith C.D."/>
            <person name="Smith T.F."/>
            <person name="Spieth J."/>
            <person name="Stage D.E."/>
            <person name="Stark A."/>
            <person name="Stephan W."/>
            <person name="Strausberg R.L."/>
            <person name="Strempel S."/>
            <person name="Sturgill D."/>
            <person name="Sutton G."/>
            <person name="Sutton G.G."/>
            <person name="Tao W."/>
            <person name="Teichmann S."/>
            <person name="Tobari Y.N."/>
            <person name="Tomimura Y."/>
            <person name="Tsolas J.M."/>
            <person name="Valente V.L."/>
            <person name="Venter E."/>
            <person name="Venter J.C."/>
            <person name="Vicario S."/>
            <person name="Vieira F.G."/>
            <person name="Vilella A.J."/>
            <person name="Villasante A."/>
            <person name="Walenz B."/>
            <person name="Wang J."/>
            <person name="Wasserman M."/>
            <person name="Watts T."/>
            <person name="Wilson D."/>
            <person name="Wilson R.K."/>
            <person name="Wing R.A."/>
            <person name="Wolfner M.F."/>
            <person name="Wong A."/>
            <person name="Wong G.K."/>
            <person name="Wu C.I."/>
            <person name="Wu G."/>
            <person name="Yamamoto D."/>
            <person name="Yang H.P."/>
            <person name="Yang S.P."/>
            <person name="Yorke J.A."/>
            <person name="Yoshida K."/>
            <person name="Zdobnov E."/>
            <person name="Zhang P."/>
            <person name="Zhang Y."/>
            <person name="Zimin A.V."/>
            <person name="Baldwin J."/>
            <person name="Abdouelleil A."/>
            <person name="Abdulkadir J."/>
            <person name="Abebe A."/>
            <person name="Abera B."/>
            <person name="Abreu J."/>
            <person name="Acer S.C."/>
            <person name="Aftuck L."/>
            <person name="Alexander A."/>
            <person name="An P."/>
            <person name="Anderson E."/>
            <person name="Anderson S."/>
            <person name="Arachi H."/>
            <person name="Azer M."/>
            <person name="Bachantsang P."/>
            <person name="Barry A."/>
            <person name="Bayul T."/>
            <person name="Berlin A."/>
            <person name="Bessette D."/>
            <person name="Bloom T."/>
            <person name="Blye J."/>
            <person name="Boguslavskiy L."/>
            <person name="Bonnet C."/>
            <person name="Boukhgalter B."/>
            <person name="Bourzgui I."/>
            <person name="Brown A."/>
            <person name="Cahill P."/>
            <person name="Channer S."/>
            <person name="Cheshatsang Y."/>
            <person name="Chuda L."/>
            <person name="Citroen M."/>
            <person name="Collymore A."/>
            <person name="Cooke P."/>
            <person name="Costello M."/>
            <person name="D'Aco K."/>
            <person name="Daza R."/>
            <person name="De Haan G."/>
            <person name="DeGray S."/>
            <person name="DeMaso C."/>
            <person name="Dhargay N."/>
            <person name="Dooley K."/>
            <person name="Dooley E."/>
            <person name="Doricent M."/>
            <person name="Dorje P."/>
            <person name="Dorjee K."/>
            <person name="Dupes A."/>
            <person name="Elong R."/>
            <person name="Falk J."/>
            <person name="Farina A."/>
            <person name="Faro S."/>
            <person name="Ferguson D."/>
            <person name="Fisher S."/>
            <person name="Foley C.D."/>
            <person name="Franke A."/>
            <person name="Friedrich D."/>
            <person name="Gadbois L."/>
            <person name="Gearin G."/>
            <person name="Gearin C.R."/>
            <person name="Giannoukos G."/>
            <person name="Goode T."/>
            <person name="Graham J."/>
            <person name="Grandbois E."/>
            <person name="Grewal S."/>
            <person name="Gyaltsen K."/>
            <person name="Hafez N."/>
            <person name="Hagos B."/>
            <person name="Hall J."/>
            <person name="Henson C."/>
            <person name="Hollinger A."/>
            <person name="Honan T."/>
            <person name="Huard M.D."/>
            <person name="Hughes L."/>
            <person name="Hurhula B."/>
            <person name="Husby M.E."/>
            <person name="Kamat A."/>
            <person name="Kanga B."/>
            <person name="Kashin S."/>
            <person name="Khazanovich D."/>
            <person name="Kisner P."/>
            <person name="Lance K."/>
            <person name="Lara M."/>
            <person name="Lee W."/>
            <person name="Lennon N."/>
            <person name="Letendre F."/>
            <person name="LeVine R."/>
            <person name="Lipovsky A."/>
            <person name="Liu X."/>
            <person name="Liu J."/>
            <person name="Liu S."/>
            <person name="Lokyitsang T."/>
            <person name="Lokyitsang Y."/>
            <person name="Lubonja R."/>
            <person name="Lui A."/>
            <person name="MacDonald P."/>
            <person name="Magnisalis V."/>
            <person name="Maru K."/>
            <person name="Matthews C."/>
            <person name="McCusker W."/>
            <person name="McDonough S."/>
            <person name="Mehta T."/>
            <person name="Meldrim J."/>
            <person name="Meneus L."/>
            <person name="Mihai O."/>
            <person name="Mihalev A."/>
            <person name="Mihova T."/>
            <person name="Mittelman R."/>
            <person name="Mlenga V."/>
            <person name="Montmayeur A."/>
            <person name="Mulrain L."/>
            <person name="Navidi A."/>
            <person name="Naylor J."/>
            <person name="Negash T."/>
            <person name="Nguyen T."/>
            <person name="Nguyen N."/>
            <person name="Nicol R."/>
            <person name="Norbu C."/>
            <person name="Norbu N."/>
            <person name="Novod N."/>
            <person name="O'Neill B."/>
            <person name="Osman S."/>
            <person name="Markiewicz E."/>
            <person name="Oyono O.L."/>
            <person name="Patti C."/>
            <person name="Phunkhang P."/>
            <person name="Pierre F."/>
            <person name="Priest M."/>
            <person name="Raghuraman S."/>
            <person name="Rege F."/>
            <person name="Reyes R."/>
            <person name="Rise C."/>
            <person name="Rogov P."/>
            <person name="Ross K."/>
            <person name="Ryan E."/>
            <person name="Settipalli S."/>
            <person name="Shea T."/>
            <person name="Sherpa N."/>
            <person name="Shi L."/>
            <person name="Shih D."/>
            <person name="Sparrow T."/>
            <person name="Spaulding J."/>
            <person name="Stalker J."/>
            <person name="Stange-Thomann N."/>
            <person name="Stavropoulos S."/>
            <person name="Stone C."/>
            <person name="Strader C."/>
            <person name="Tesfaye S."/>
            <person name="Thomson T."/>
            <person name="Thoulutsang Y."/>
            <person name="Thoulutsang D."/>
            <person name="Topham K."/>
            <person name="Topping I."/>
            <person name="Tsamla T."/>
            <person name="Vassiliev H."/>
            <person name="Vo A."/>
            <person name="Wangchuk T."/>
            <person name="Wangdi T."/>
            <person name="Weiand M."/>
            <person name="Wilkinson J."/>
            <person name="Wilson A."/>
            <person name="Yadav S."/>
            <person name="Young G."/>
            <person name="Yu Q."/>
            <person name="Zembek L."/>
            <person name="Zhong D."/>
            <person name="Zimmer A."/>
            <person name="Zwirko Z."/>
            <person name="Jaffe D.B."/>
            <person name="Alvarez P."/>
            <person name="Brockman W."/>
            <person name="Butler J."/>
            <person name="Chin C."/>
            <person name="Gnerre S."/>
            <person name="Grabherr M."/>
            <person name="Kleber M."/>
            <person name="Mauceli E."/>
            <person name="MacCallum I."/>
        </authorList>
    </citation>
    <scope>NUCLEOTIDE SEQUENCE [LARGE SCALE GENOMIC DNA]</scope>
    <source>
        <strain evidence="3">white501</strain>
    </source>
</reference>
<dbReference type="STRING" id="7240.B4Q3G8"/>
<feature type="region of interest" description="Disordered" evidence="1">
    <location>
        <begin position="120"/>
        <end position="143"/>
    </location>
</feature>
<feature type="region of interest" description="Disordered" evidence="1">
    <location>
        <begin position="60"/>
        <end position="85"/>
    </location>
</feature>
<dbReference type="Proteomes" id="UP000000304">
    <property type="component" value="Chromosome 2L"/>
</dbReference>
<name>B4Q3G8_DROSI</name>
<evidence type="ECO:0000313" key="2">
    <source>
        <dbReference type="EMBL" id="EDX05649.1"/>
    </source>
</evidence>
<dbReference type="GO" id="GO:0005737">
    <property type="term" value="C:cytoplasm"/>
    <property type="evidence" value="ECO:0007669"/>
    <property type="project" value="EnsemblMetazoa"/>
</dbReference>
<gene>
    <name evidence="2" type="primary">Dsim\GD21686</name>
    <name evidence="2" type="ORF">Dsim_GD21686</name>
</gene>
<dbReference type="GO" id="GO:0005634">
    <property type="term" value="C:nucleus"/>
    <property type="evidence" value="ECO:0007669"/>
    <property type="project" value="EnsemblMetazoa"/>
</dbReference>
<dbReference type="EMBL" id="CM000361">
    <property type="protein sequence ID" value="EDX05649.1"/>
    <property type="molecule type" value="Genomic_DNA"/>
</dbReference>
<dbReference type="GO" id="GO:0001046">
    <property type="term" value="F:core promoter sequence-specific DNA binding"/>
    <property type="evidence" value="ECO:0007669"/>
    <property type="project" value="EnsemblMetazoa"/>
</dbReference>
<dbReference type="GO" id="GO:0005102">
    <property type="term" value="F:signaling receptor binding"/>
    <property type="evidence" value="ECO:0007669"/>
    <property type="project" value="EnsemblMetazoa"/>
</dbReference>
<accession>B4Q3G8</accession>
<protein>
    <submittedName>
        <fullName evidence="2">GD21686</fullName>
    </submittedName>
</protein>
<evidence type="ECO:0000256" key="1">
    <source>
        <dbReference type="SAM" id="MobiDB-lite"/>
    </source>
</evidence>
<dbReference type="GO" id="GO:0000977">
    <property type="term" value="F:RNA polymerase II transcription regulatory region sequence-specific DNA binding"/>
    <property type="evidence" value="ECO:0007669"/>
    <property type="project" value="EnsemblMetazoa"/>
</dbReference>
<feature type="compositionally biased region" description="Gly residues" evidence="1">
    <location>
        <begin position="120"/>
        <end position="130"/>
    </location>
</feature>
<feature type="compositionally biased region" description="Polar residues" evidence="1">
    <location>
        <begin position="60"/>
        <end position="80"/>
    </location>
</feature>
<evidence type="ECO:0000313" key="3">
    <source>
        <dbReference type="Proteomes" id="UP000000304"/>
    </source>
</evidence>
<keyword evidence="3" id="KW-1185">Reference proteome</keyword>
<dbReference type="GO" id="GO:0048082">
    <property type="term" value="P:regulation of adult chitin-containing cuticle pigmentation"/>
    <property type="evidence" value="ECO:0007669"/>
    <property type="project" value="EnsemblMetazoa"/>
</dbReference>
<dbReference type="AlphaFoldDB" id="B4Q3G8"/>
<dbReference type="HOGENOM" id="CLU_1373539_0_0_1"/>
<organism evidence="2 3">
    <name type="scientific">Drosophila simulans</name>
    <name type="common">Fruit fly</name>
    <dbReference type="NCBI Taxonomy" id="7240"/>
    <lineage>
        <taxon>Eukaryota</taxon>
        <taxon>Metazoa</taxon>
        <taxon>Ecdysozoa</taxon>
        <taxon>Arthropoda</taxon>
        <taxon>Hexapoda</taxon>
        <taxon>Insecta</taxon>
        <taxon>Pterygota</taxon>
        <taxon>Neoptera</taxon>
        <taxon>Endopterygota</taxon>
        <taxon>Diptera</taxon>
        <taxon>Brachycera</taxon>
        <taxon>Muscomorpha</taxon>
        <taxon>Ephydroidea</taxon>
        <taxon>Drosophilidae</taxon>
        <taxon>Drosophila</taxon>
        <taxon>Sophophora</taxon>
    </lineage>
</organism>
<proteinExistence type="predicted"/>
<sequence length="199" mass="21019">MMRDRLASLIVVKQEGGSNTSINHHQAAAIKCEAALYTHCESGLFQEINNNSCYRQNLNAPTHQQQAHTSHLQHAQQHQNTPATSPLAAASADFAFDLPLPQPLPRRGVIRVGIGSGIGAGNATGSGTGSGESIEGEGLPNGQSHAEISAAGVMILSAQALYFELRTHNGGRWRGMVDEVEEAQGDLINGPGHVGICRN</sequence>